<comment type="caution">
    <text evidence="2">The sequence shown here is derived from an EMBL/GenBank/DDBJ whole genome shotgun (WGS) entry which is preliminary data.</text>
</comment>
<evidence type="ECO:0000313" key="2">
    <source>
        <dbReference type="EMBL" id="MDP9899402.1"/>
    </source>
</evidence>
<dbReference type="EMBL" id="JAUSRO010000005">
    <property type="protein sequence ID" value="MDP9899402.1"/>
    <property type="molecule type" value="Genomic_DNA"/>
</dbReference>
<organism evidence="2 3">
    <name type="scientific">Variovorax ginsengisoli</name>
    <dbReference type="NCBI Taxonomy" id="363844"/>
    <lineage>
        <taxon>Bacteria</taxon>
        <taxon>Pseudomonadati</taxon>
        <taxon>Pseudomonadota</taxon>
        <taxon>Betaproteobacteria</taxon>
        <taxon>Burkholderiales</taxon>
        <taxon>Comamonadaceae</taxon>
        <taxon>Variovorax</taxon>
    </lineage>
</organism>
<proteinExistence type="predicted"/>
<dbReference type="Proteomes" id="UP001226867">
    <property type="component" value="Unassembled WGS sequence"/>
</dbReference>
<protein>
    <submittedName>
        <fullName evidence="2">Uncharacterized protein</fullName>
    </submittedName>
</protein>
<sequence length="73" mass="7678">MSTHEAAHATDATPDKKKPGVKTPGWEALLLSHIKAPAQGGKAGSGKPPSTEFNKGETYDQAFPVTIFDISVD</sequence>
<keyword evidence="3" id="KW-1185">Reference proteome</keyword>
<reference evidence="2 3" key="1">
    <citation type="submission" date="2023-07" db="EMBL/GenBank/DDBJ databases">
        <title>Sorghum-associated microbial communities from plants grown in Nebraska, USA.</title>
        <authorList>
            <person name="Schachtman D."/>
        </authorList>
    </citation>
    <scope>NUCLEOTIDE SEQUENCE [LARGE SCALE GENOMIC DNA]</scope>
    <source>
        <strain evidence="2 3">DS1607</strain>
    </source>
</reference>
<feature type="region of interest" description="Disordered" evidence="1">
    <location>
        <begin position="35"/>
        <end position="58"/>
    </location>
</feature>
<name>A0ABT9S7R1_9BURK</name>
<evidence type="ECO:0000313" key="3">
    <source>
        <dbReference type="Proteomes" id="UP001226867"/>
    </source>
</evidence>
<gene>
    <name evidence="2" type="ORF">J2W36_001653</name>
</gene>
<feature type="region of interest" description="Disordered" evidence="1">
    <location>
        <begin position="1"/>
        <end position="23"/>
    </location>
</feature>
<dbReference type="RefSeq" id="WP_307689227.1">
    <property type="nucleotide sequence ID" value="NZ_JAUSRO010000005.1"/>
</dbReference>
<accession>A0ABT9S7R1</accession>
<feature type="compositionally biased region" description="Basic and acidic residues" evidence="1">
    <location>
        <begin position="1"/>
        <end position="18"/>
    </location>
</feature>
<evidence type="ECO:0000256" key="1">
    <source>
        <dbReference type="SAM" id="MobiDB-lite"/>
    </source>
</evidence>